<reference evidence="10" key="1">
    <citation type="submission" date="2016-11" db="EMBL/GenBank/DDBJ databases">
        <authorList>
            <person name="Varghese N."/>
            <person name="Submissions S."/>
        </authorList>
    </citation>
    <scope>NUCLEOTIDE SEQUENCE [LARGE SCALE GENOMIC DNA]</scope>
    <source>
        <strain evidence="10">DSM 22212</strain>
    </source>
</reference>
<organism evidence="9 10">
    <name type="scientific">Rhodothermus profundi</name>
    <dbReference type="NCBI Taxonomy" id="633813"/>
    <lineage>
        <taxon>Bacteria</taxon>
        <taxon>Pseudomonadati</taxon>
        <taxon>Rhodothermota</taxon>
        <taxon>Rhodothermia</taxon>
        <taxon>Rhodothermales</taxon>
        <taxon>Rhodothermaceae</taxon>
        <taxon>Rhodothermus</taxon>
    </lineage>
</organism>
<comment type="cofactor">
    <cofactor evidence="2 7 8">
        <name>Mg(2+)</name>
        <dbReference type="ChEBI" id="CHEBI:18420"/>
    </cofactor>
</comment>
<name>A0A1M6UV01_9BACT</name>
<accession>A0A1M6UV01</accession>
<feature type="binding site" evidence="7">
    <location>
        <position position="90"/>
    </location>
    <ligand>
        <name>Mg(2+)</name>
        <dbReference type="ChEBI" id="CHEBI:18420"/>
        <label>2</label>
    </ligand>
</feature>
<feature type="binding site" evidence="7">
    <location>
        <position position="93"/>
    </location>
    <ligand>
        <name>Mg(2+)</name>
        <dbReference type="ChEBI" id="CHEBI:18420"/>
        <label>2</label>
    </ligand>
</feature>
<dbReference type="GO" id="GO:0046854">
    <property type="term" value="P:phosphatidylinositol phosphate biosynthetic process"/>
    <property type="evidence" value="ECO:0007669"/>
    <property type="project" value="InterPro"/>
</dbReference>
<evidence type="ECO:0000256" key="1">
    <source>
        <dbReference type="ARBA" id="ARBA00001033"/>
    </source>
</evidence>
<dbReference type="EC" id="3.1.3.25" evidence="8"/>
<evidence type="ECO:0000256" key="7">
    <source>
        <dbReference type="PIRSR" id="PIRSR600760-2"/>
    </source>
</evidence>
<dbReference type="Gene3D" id="3.40.190.80">
    <property type="match status" value="1"/>
</dbReference>
<dbReference type="RefSeq" id="WP_072715693.1">
    <property type="nucleotide sequence ID" value="NZ_FRAU01000005.1"/>
</dbReference>
<sequence>MDLHPTYETALEVAAQLAREAGQIVRYYAGRVTVREKGYNELVTQADEEVQRFLTEQIRQHFPDHTILAEEVLPDQQNGKATASFHWIIDPIDGTTNFTHGVPPYGVSLALQHEGRTVVGVVYDVPHDELFTAVRGGGLYVNGVRARVSQTATLREALITTGFPYREMAHLDAYLEALGRIIRATRGVRRPGAASVDLAWVACGRFDGFFETGLSPWDVAAGILLVEEGGGRVTDFHQRPDPLFARQILATNGRLHEALCELVAPLHHVYT</sequence>
<feature type="binding site" evidence="7">
    <location>
        <position position="92"/>
    </location>
    <ligand>
        <name>Mg(2+)</name>
        <dbReference type="ChEBI" id="CHEBI:18420"/>
        <label>1</label>
        <note>catalytic</note>
    </ligand>
</feature>
<dbReference type="GO" id="GO:0046872">
    <property type="term" value="F:metal ion binding"/>
    <property type="evidence" value="ECO:0007669"/>
    <property type="project" value="UniProtKB-KW"/>
</dbReference>
<evidence type="ECO:0000313" key="9">
    <source>
        <dbReference type="EMBL" id="SHK73003.1"/>
    </source>
</evidence>
<comment type="similarity">
    <text evidence="3 8">Belongs to the inositol monophosphatase superfamily.</text>
</comment>
<dbReference type="Proteomes" id="UP000185812">
    <property type="component" value="Unassembled WGS sequence"/>
</dbReference>
<protein>
    <recommendedName>
        <fullName evidence="8">Inositol-1-monophosphatase</fullName>
        <ecNumber evidence="8">3.1.3.25</ecNumber>
    </recommendedName>
</protein>
<evidence type="ECO:0000256" key="4">
    <source>
        <dbReference type="ARBA" id="ARBA00022723"/>
    </source>
</evidence>
<dbReference type="InterPro" id="IPR022337">
    <property type="entry name" value="Inositol_monophosphatase_SuhB"/>
</dbReference>
<keyword evidence="5 8" id="KW-0378">Hydrolase</keyword>
<feature type="binding site" evidence="7">
    <location>
        <position position="70"/>
    </location>
    <ligand>
        <name>Mg(2+)</name>
        <dbReference type="ChEBI" id="CHEBI:18420"/>
        <label>1</label>
        <note>catalytic</note>
    </ligand>
</feature>
<dbReference type="EMBL" id="FRAU01000005">
    <property type="protein sequence ID" value="SHK73003.1"/>
    <property type="molecule type" value="Genomic_DNA"/>
</dbReference>
<dbReference type="Gene3D" id="3.30.540.10">
    <property type="entry name" value="Fructose-1,6-Bisphosphatase, subunit A, domain 1"/>
    <property type="match status" value="1"/>
</dbReference>
<dbReference type="InterPro" id="IPR033942">
    <property type="entry name" value="IMPase"/>
</dbReference>
<dbReference type="OrthoDB" id="9772456at2"/>
<dbReference type="GO" id="GO:0007165">
    <property type="term" value="P:signal transduction"/>
    <property type="evidence" value="ECO:0007669"/>
    <property type="project" value="TreeGrafter"/>
</dbReference>
<dbReference type="PANTHER" id="PTHR20854">
    <property type="entry name" value="INOSITOL MONOPHOSPHATASE"/>
    <property type="match status" value="1"/>
</dbReference>
<evidence type="ECO:0000256" key="6">
    <source>
        <dbReference type="ARBA" id="ARBA00022842"/>
    </source>
</evidence>
<dbReference type="AlphaFoldDB" id="A0A1M6UV01"/>
<comment type="catalytic activity">
    <reaction evidence="1 8">
        <text>a myo-inositol phosphate + H2O = myo-inositol + phosphate</text>
        <dbReference type="Rhea" id="RHEA:24056"/>
        <dbReference type="ChEBI" id="CHEBI:15377"/>
        <dbReference type="ChEBI" id="CHEBI:17268"/>
        <dbReference type="ChEBI" id="CHEBI:43474"/>
        <dbReference type="ChEBI" id="CHEBI:84139"/>
        <dbReference type="EC" id="3.1.3.25"/>
    </reaction>
</comment>
<keyword evidence="10" id="KW-1185">Reference proteome</keyword>
<evidence type="ECO:0000256" key="8">
    <source>
        <dbReference type="RuleBase" id="RU364068"/>
    </source>
</evidence>
<proteinExistence type="inferred from homology"/>
<feature type="binding site" evidence="7">
    <location>
        <position position="218"/>
    </location>
    <ligand>
        <name>Mg(2+)</name>
        <dbReference type="ChEBI" id="CHEBI:18420"/>
        <label>1</label>
        <note>catalytic</note>
    </ligand>
</feature>
<dbReference type="InterPro" id="IPR020550">
    <property type="entry name" value="Inositol_monophosphatase_CS"/>
</dbReference>
<keyword evidence="4 7" id="KW-0479">Metal-binding</keyword>
<dbReference type="InterPro" id="IPR000760">
    <property type="entry name" value="Inositol_monophosphatase-like"/>
</dbReference>
<dbReference type="PRINTS" id="PR01959">
    <property type="entry name" value="SBIMPHPHTASE"/>
</dbReference>
<evidence type="ECO:0000313" key="10">
    <source>
        <dbReference type="Proteomes" id="UP000185812"/>
    </source>
</evidence>
<evidence type="ECO:0000256" key="2">
    <source>
        <dbReference type="ARBA" id="ARBA00001946"/>
    </source>
</evidence>
<dbReference type="GO" id="GO:0008934">
    <property type="term" value="F:inositol monophosphate 1-phosphatase activity"/>
    <property type="evidence" value="ECO:0007669"/>
    <property type="project" value="InterPro"/>
</dbReference>
<dbReference type="InterPro" id="IPR020583">
    <property type="entry name" value="Inositol_monoP_metal-BS"/>
</dbReference>
<dbReference type="FunFam" id="3.30.540.10:FF:000003">
    <property type="entry name" value="Inositol-1-monophosphatase"/>
    <property type="match status" value="1"/>
</dbReference>
<dbReference type="CDD" id="cd01639">
    <property type="entry name" value="IMPase"/>
    <property type="match status" value="1"/>
</dbReference>
<dbReference type="PRINTS" id="PR00377">
    <property type="entry name" value="IMPHPHTASES"/>
</dbReference>
<gene>
    <name evidence="9" type="ORF">SAMN04488087_1875</name>
</gene>
<dbReference type="PROSITE" id="PS00629">
    <property type="entry name" value="IMP_1"/>
    <property type="match status" value="1"/>
</dbReference>
<keyword evidence="6 7" id="KW-0460">Magnesium</keyword>
<dbReference type="Pfam" id="PF00459">
    <property type="entry name" value="Inositol_P"/>
    <property type="match status" value="1"/>
</dbReference>
<dbReference type="PROSITE" id="PS00630">
    <property type="entry name" value="IMP_2"/>
    <property type="match status" value="1"/>
</dbReference>
<dbReference type="PANTHER" id="PTHR20854:SF4">
    <property type="entry name" value="INOSITOL-1-MONOPHOSPHATASE-RELATED"/>
    <property type="match status" value="1"/>
</dbReference>
<evidence type="ECO:0000256" key="3">
    <source>
        <dbReference type="ARBA" id="ARBA00009759"/>
    </source>
</evidence>
<dbReference type="SUPFAM" id="SSF56655">
    <property type="entry name" value="Carbohydrate phosphatase"/>
    <property type="match status" value="1"/>
</dbReference>
<dbReference type="STRING" id="633813.SAMN04488087_1875"/>
<dbReference type="GO" id="GO:0006020">
    <property type="term" value="P:inositol metabolic process"/>
    <property type="evidence" value="ECO:0007669"/>
    <property type="project" value="TreeGrafter"/>
</dbReference>
<evidence type="ECO:0000256" key="5">
    <source>
        <dbReference type="ARBA" id="ARBA00022801"/>
    </source>
</evidence>